<comment type="caution">
    <text evidence="7">The sequence shown here is derived from an EMBL/GenBank/DDBJ whole genome shotgun (WGS) entry which is preliminary data.</text>
</comment>
<dbReference type="GO" id="GO:0033013">
    <property type="term" value="P:tetrapyrrole metabolic process"/>
    <property type="evidence" value="ECO:0007669"/>
    <property type="project" value="UniProtKB-ARBA"/>
</dbReference>
<keyword evidence="4 6" id="KW-1133">Transmembrane helix</keyword>
<evidence type="ECO:0000256" key="2">
    <source>
        <dbReference type="ARBA" id="ARBA00007524"/>
    </source>
</evidence>
<reference evidence="7" key="2">
    <citation type="submission" date="2021-04" db="EMBL/GenBank/DDBJ databases">
        <authorList>
            <person name="Gilroy R."/>
        </authorList>
    </citation>
    <scope>NUCLEOTIDE SEQUENCE</scope>
    <source>
        <strain evidence="7">CHK169-2315</strain>
    </source>
</reference>
<keyword evidence="5 6" id="KW-0472">Membrane</keyword>
<evidence type="ECO:0000256" key="4">
    <source>
        <dbReference type="ARBA" id="ARBA00022989"/>
    </source>
</evidence>
<dbReference type="Pfam" id="PF03073">
    <property type="entry name" value="TspO_MBR"/>
    <property type="match status" value="1"/>
</dbReference>
<comment type="subcellular location">
    <subcellularLocation>
        <location evidence="1">Membrane</location>
        <topology evidence="1">Multi-pass membrane protein</topology>
    </subcellularLocation>
</comment>
<sequence length="166" mass="18873">MNWKKLLVRISIPVIGGVASGYIANRVNESHSTKEQYSKLKSPPGSPAPIVFPIVWTGLYTTMGIAHHLVKEERKHSNVESTSYYSQLGLNMLWSYLFFGLRLRGIALIECFILLSTILLTTYQFGKVSKTAGKLMIPYVMWTTFATYLNASTWYLNRNLSKVEEE</sequence>
<protein>
    <submittedName>
        <fullName evidence="7">Tryptophan-rich sensory protein</fullName>
    </submittedName>
</protein>
<dbReference type="InterPro" id="IPR038330">
    <property type="entry name" value="TspO/MBR-related_sf"/>
</dbReference>
<evidence type="ECO:0000256" key="1">
    <source>
        <dbReference type="ARBA" id="ARBA00004141"/>
    </source>
</evidence>
<proteinExistence type="inferred from homology"/>
<feature type="transmembrane region" description="Helical" evidence="6">
    <location>
        <begin position="135"/>
        <end position="156"/>
    </location>
</feature>
<dbReference type="FunFam" id="1.20.1260.100:FF:000001">
    <property type="entry name" value="translocator protein 2"/>
    <property type="match status" value="1"/>
</dbReference>
<dbReference type="GO" id="GO:0016020">
    <property type="term" value="C:membrane"/>
    <property type="evidence" value="ECO:0007669"/>
    <property type="project" value="UniProtKB-SubCell"/>
</dbReference>
<feature type="transmembrane region" description="Helical" evidence="6">
    <location>
        <begin position="50"/>
        <end position="70"/>
    </location>
</feature>
<gene>
    <name evidence="7" type="ORF">H9895_10355</name>
</gene>
<evidence type="ECO:0000256" key="3">
    <source>
        <dbReference type="ARBA" id="ARBA00022692"/>
    </source>
</evidence>
<dbReference type="CDD" id="cd15904">
    <property type="entry name" value="TSPO_MBR"/>
    <property type="match status" value="1"/>
</dbReference>
<accession>A0A9D1PP98</accession>
<dbReference type="PANTHER" id="PTHR10057">
    <property type="entry name" value="PERIPHERAL-TYPE BENZODIAZEPINE RECEPTOR"/>
    <property type="match status" value="1"/>
</dbReference>
<organism evidence="7 8">
    <name type="scientific">Candidatus Pseudogracilibacillus intestinigallinarum</name>
    <dbReference type="NCBI Taxonomy" id="2838742"/>
    <lineage>
        <taxon>Bacteria</taxon>
        <taxon>Bacillati</taxon>
        <taxon>Bacillota</taxon>
        <taxon>Bacilli</taxon>
        <taxon>Bacillales</taxon>
        <taxon>Bacillaceae</taxon>
        <taxon>Pseudogracilibacillus</taxon>
    </lineage>
</organism>
<dbReference type="AlphaFoldDB" id="A0A9D1PP98"/>
<comment type="similarity">
    <text evidence="2">Belongs to the TspO/BZRP family.</text>
</comment>
<keyword evidence="3 6" id="KW-0812">Transmembrane</keyword>
<evidence type="ECO:0000256" key="6">
    <source>
        <dbReference type="SAM" id="Phobius"/>
    </source>
</evidence>
<feature type="transmembrane region" description="Helical" evidence="6">
    <location>
        <begin position="105"/>
        <end position="123"/>
    </location>
</feature>
<dbReference type="InterPro" id="IPR004307">
    <property type="entry name" value="TspO_MBR"/>
</dbReference>
<feature type="transmembrane region" description="Helical" evidence="6">
    <location>
        <begin position="7"/>
        <end position="24"/>
    </location>
</feature>
<evidence type="ECO:0000313" key="7">
    <source>
        <dbReference type="EMBL" id="HIV75471.1"/>
    </source>
</evidence>
<dbReference type="Gene3D" id="1.20.1260.100">
    <property type="entry name" value="TspO/MBR protein"/>
    <property type="match status" value="1"/>
</dbReference>
<name>A0A9D1PP98_9BACI</name>
<evidence type="ECO:0000256" key="5">
    <source>
        <dbReference type="ARBA" id="ARBA00023136"/>
    </source>
</evidence>
<evidence type="ECO:0000313" key="8">
    <source>
        <dbReference type="Proteomes" id="UP000823937"/>
    </source>
</evidence>
<dbReference type="PIRSF" id="PIRSF005859">
    <property type="entry name" value="PBR"/>
    <property type="match status" value="1"/>
</dbReference>
<dbReference type="Proteomes" id="UP000823937">
    <property type="component" value="Unassembled WGS sequence"/>
</dbReference>
<dbReference type="EMBL" id="DXHX01000145">
    <property type="protein sequence ID" value="HIV75471.1"/>
    <property type="molecule type" value="Genomic_DNA"/>
</dbReference>
<reference evidence="7" key="1">
    <citation type="journal article" date="2021" name="PeerJ">
        <title>Extensive microbial diversity within the chicken gut microbiome revealed by metagenomics and culture.</title>
        <authorList>
            <person name="Gilroy R."/>
            <person name="Ravi A."/>
            <person name="Getino M."/>
            <person name="Pursley I."/>
            <person name="Horton D.L."/>
            <person name="Alikhan N.F."/>
            <person name="Baker D."/>
            <person name="Gharbi K."/>
            <person name="Hall N."/>
            <person name="Watson M."/>
            <person name="Adriaenssens E.M."/>
            <person name="Foster-Nyarko E."/>
            <person name="Jarju S."/>
            <person name="Secka A."/>
            <person name="Antonio M."/>
            <person name="Oren A."/>
            <person name="Chaudhuri R.R."/>
            <person name="La Ragione R."/>
            <person name="Hildebrand F."/>
            <person name="Pallen M.J."/>
        </authorList>
    </citation>
    <scope>NUCLEOTIDE SEQUENCE</scope>
    <source>
        <strain evidence="7">CHK169-2315</strain>
    </source>
</reference>
<dbReference type="PANTHER" id="PTHR10057:SF0">
    <property type="entry name" value="TRANSLOCATOR PROTEIN"/>
    <property type="match status" value="1"/>
</dbReference>